<dbReference type="Proteomes" id="UP000033647">
    <property type="component" value="Unassembled WGS sequence"/>
</dbReference>
<dbReference type="InterPro" id="IPR023578">
    <property type="entry name" value="Ras_GEF_dom_sf"/>
</dbReference>
<keyword evidence="10" id="KW-1185">Reference proteome</keyword>
<keyword evidence="2 3" id="KW-0344">Guanine-nucleotide releasing factor</keyword>
<dbReference type="InterPro" id="IPR001895">
    <property type="entry name" value="RASGEF_cat_dom"/>
</dbReference>
<dbReference type="InterPro" id="IPR036964">
    <property type="entry name" value="RASGEF_cat_dom_sf"/>
</dbReference>
<evidence type="ECO:0000313" key="9">
    <source>
        <dbReference type="EMBL" id="KJX93259.1"/>
    </source>
</evidence>
<dbReference type="OrthoDB" id="546434at2759"/>
<dbReference type="Gene3D" id="1.10.840.10">
    <property type="entry name" value="Ras guanine-nucleotide exchange factors catalytic domain"/>
    <property type="match status" value="1"/>
</dbReference>
<dbReference type="Pfam" id="PF00618">
    <property type="entry name" value="RasGEF_N"/>
    <property type="match status" value="1"/>
</dbReference>
<evidence type="ECO:0000256" key="3">
    <source>
        <dbReference type="PROSITE-ProRule" id="PRU00168"/>
    </source>
</evidence>
<feature type="compositionally biased region" description="Polar residues" evidence="5">
    <location>
        <begin position="601"/>
        <end position="619"/>
    </location>
</feature>
<dbReference type="CDD" id="cd06224">
    <property type="entry name" value="REM"/>
    <property type="match status" value="1"/>
</dbReference>
<accession>A0A0F4G7F5</accession>
<evidence type="ECO:0000259" key="8">
    <source>
        <dbReference type="PROSITE" id="PS50212"/>
    </source>
</evidence>
<evidence type="ECO:0000259" key="6">
    <source>
        <dbReference type="PROSITE" id="PS50002"/>
    </source>
</evidence>
<dbReference type="SMART" id="SM00326">
    <property type="entry name" value="SH3"/>
    <property type="match status" value="1"/>
</dbReference>
<dbReference type="SUPFAM" id="SSF48366">
    <property type="entry name" value="Ras GEF"/>
    <property type="match status" value="1"/>
</dbReference>
<feature type="region of interest" description="Disordered" evidence="5">
    <location>
        <begin position="1234"/>
        <end position="1271"/>
    </location>
</feature>
<dbReference type="SMART" id="SM00229">
    <property type="entry name" value="RasGEFN"/>
    <property type="match status" value="1"/>
</dbReference>
<evidence type="ECO:0000313" key="10">
    <source>
        <dbReference type="Proteomes" id="UP000033647"/>
    </source>
</evidence>
<dbReference type="EMBL" id="LAFY01004307">
    <property type="protein sequence ID" value="KJX93259.1"/>
    <property type="molecule type" value="Genomic_DNA"/>
</dbReference>
<dbReference type="InterPro" id="IPR001452">
    <property type="entry name" value="SH3_domain"/>
</dbReference>
<feature type="compositionally biased region" description="Polar residues" evidence="5">
    <location>
        <begin position="15"/>
        <end position="31"/>
    </location>
</feature>
<dbReference type="PROSITE" id="PS50009">
    <property type="entry name" value="RASGEF_CAT"/>
    <property type="match status" value="1"/>
</dbReference>
<dbReference type="CDD" id="cd00155">
    <property type="entry name" value="RasGEF"/>
    <property type="match status" value="1"/>
</dbReference>
<feature type="domain" description="SH3" evidence="6">
    <location>
        <begin position="85"/>
        <end position="156"/>
    </location>
</feature>
<feature type="compositionally biased region" description="Low complexity" evidence="5">
    <location>
        <begin position="1236"/>
        <end position="1248"/>
    </location>
</feature>
<dbReference type="InterPro" id="IPR000651">
    <property type="entry name" value="Ras-like_Gua-exchang_fac_N"/>
</dbReference>
<dbReference type="Gene3D" id="2.30.30.40">
    <property type="entry name" value="SH3 Domains"/>
    <property type="match status" value="1"/>
</dbReference>
<organism evidence="9 10">
    <name type="scientific">Zymoseptoria brevis</name>
    <dbReference type="NCBI Taxonomy" id="1047168"/>
    <lineage>
        <taxon>Eukaryota</taxon>
        <taxon>Fungi</taxon>
        <taxon>Dikarya</taxon>
        <taxon>Ascomycota</taxon>
        <taxon>Pezizomycotina</taxon>
        <taxon>Dothideomycetes</taxon>
        <taxon>Dothideomycetidae</taxon>
        <taxon>Mycosphaerellales</taxon>
        <taxon>Mycosphaerellaceae</taxon>
        <taxon>Zymoseptoria</taxon>
    </lineage>
</organism>
<dbReference type="InterPro" id="IPR036028">
    <property type="entry name" value="SH3-like_dom_sf"/>
</dbReference>
<evidence type="ECO:0000259" key="7">
    <source>
        <dbReference type="PROSITE" id="PS50009"/>
    </source>
</evidence>
<name>A0A0F4G7F5_9PEZI</name>
<dbReference type="AlphaFoldDB" id="A0A0F4G7F5"/>
<evidence type="ECO:0000256" key="1">
    <source>
        <dbReference type="ARBA" id="ARBA00022443"/>
    </source>
</evidence>
<comment type="caution">
    <text evidence="9">The sequence shown here is derived from an EMBL/GenBank/DDBJ whole genome shotgun (WGS) entry which is preliminary data.</text>
</comment>
<dbReference type="STRING" id="1047168.A0A0F4G7F5"/>
<sequence>MAHINTQHVEDQPSESESSAETRPSTSTSTLIAGIRSRHKSRPSRLQSPTAVTAGFVANIADPGTPSDESNADHDEMESAVNQSLFHNYLRAMHPFDPADSNTISDDDDALSTAAIKPGDLILVHCVHANGWADGTVLNTSVRGWLPTNYCEAYDHPYLRNLLNAMTQFWDLIGAGEDANLSTFVRQDYIRGLIAGVRHLLERADCLHRDSPTVKQNVGVRRMRKGLLADLSSLVQIAKRLQETISEPFAGEVIPYLLDDLINKAFKVVNRAVGFLDVWTQEVSLTRREMHRFDAPQGRLAINTQDTPRRPPYDTIDSAKHFPEQTPSYYHQRDPSAYDDELCEMPVRRSVAFTPPDGFAAHRMSLVSKEPTSATTGPLASEQLAKAHDVCISHIGTFIGHHLHSRPSSELVATTERLVAACRSMLAIIDEVYAHDPKASSHVQQVKCDFEAKVEQLALTTQDVFRFSDSPDEEIVMLPEQTDHLISVGTSLIRNTGECVVKTRQLIEQIGDFELKAWSATSASPEETAIEIPERVDSIPIVSPRPLSTSLPLHQHRVSVNRLSVKLLPPPPCRPAPSPKDQQEFLTVGDENTDLAVPSPAETNSSFTSISTRPTSKQSMPPPPKRHSRTLTAAEAQKSTVSFRSDNSSAASARKNSIGQSTQNSARDSGISEASTRATTPDHAKDLPTPETAMMSSFASLSSLRSLSDDSVDPESLLTKTYANELTFNKEGQVTGGSLSALVEQLTSHDSAPDAQFVTAFFLTFRKFSEPREFAQALIHRFEYIGDSQAIGAPARLRIYNVFKGWLEMYWSPEADKDALGEIRFFALHKLKQHLPSASQRLIELTRRVTEAYHTNTEYVSKSNLSFSVNTNASLPEPVISNKQLNALRLAVGGGQPISITDLEPLEVARQITLIVMKVYCDIHPQELLSMDWSKPNTKRARNVRRMCLLNTDLSHVVADTILAPDSPKARAGVIKHWAKVGVACLELQNYDSVMSIMCTINSSVVKRLKKTWEFVHKKTHARFEELEKLVDMSKNYTSLRKRLDGPTGAGGCLPFLGVYLTDLTFVIAGNPKRRELPGTLTATGQPLSVINFDMYARISRIISHLQRFQMPYHLKPVPELQSWLEAHLERMRVGATDVNQVLHERSLAVEPKMDDSQALAGAVAGAGGIGLGLVGLGLGAKKGSAAPLSGEPVVNERPKTSSGRSESGASSFKHGASADMMERFGTLWKGGGWRMGSHGSGHSAAGSPAVEVTSPGLSGGEEEARRGASQ</sequence>
<dbReference type="GO" id="GO:0005886">
    <property type="term" value="C:plasma membrane"/>
    <property type="evidence" value="ECO:0007669"/>
    <property type="project" value="TreeGrafter"/>
</dbReference>
<dbReference type="PROSITE" id="PS50002">
    <property type="entry name" value="SH3"/>
    <property type="match status" value="1"/>
</dbReference>
<dbReference type="SUPFAM" id="SSF50044">
    <property type="entry name" value="SH3-domain"/>
    <property type="match status" value="1"/>
</dbReference>
<dbReference type="PANTHER" id="PTHR23113">
    <property type="entry name" value="GUANINE NUCLEOTIDE EXCHANGE FACTOR"/>
    <property type="match status" value="1"/>
</dbReference>
<dbReference type="PROSITE" id="PS50212">
    <property type="entry name" value="RASGEF_NTER"/>
    <property type="match status" value="1"/>
</dbReference>
<evidence type="ECO:0000256" key="2">
    <source>
        <dbReference type="ARBA" id="ARBA00022658"/>
    </source>
</evidence>
<evidence type="ECO:0000256" key="5">
    <source>
        <dbReference type="SAM" id="MobiDB-lite"/>
    </source>
</evidence>
<keyword evidence="1 4" id="KW-0728">SH3 domain</keyword>
<feature type="region of interest" description="Disordered" evidence="5">
    <location>
        <begin position="1"/>
        <end position="50"/>
    </location>
</feature>
<dbReference type="Gene3D" id="1.20.870.10">
    <property type="entry name" value="Son of sevenless (SoS) protein Chain: S domain 1"/>
    <property type="match status" value="1"/>
</dbReference>
<dbReference type="GO" id="GO:0005085">
    <property type="term" value="F:guanyl-nucleotide exchange factor activity"/>
    <property type="evidence" value="ECO:0007669"/>
    <property type="project" value="UniProtKB-KW"/>
</dbReference>
<feature type="region of interest" description="Disordered" evidence="5">
    <location>
        <begin position="593"/>
        <end position="690"/>
    </location>
</feature>
<dbReference type="SMART" id="SM00147">
    <property type="entry name" value="RasGEF"/>
    <property type="match status" value="1"/>
</dbReference>
<feature type="compositionally biased region" description="Low complexity" evidence="5">
    <location>
        <begin position="1202"/>
        <end position="1212"/>
    </location>
</feature>
<dbReference type="GO" id="GO:0007265">
    <property type="term" value="P:Ras protein signal transduction"/>
    <property type="evidence" value="ECO:0007669"/>
    <property type="project" value="TreeGrafter"/>
</dbReference>
<protein>
    <submittedName>
        <fullName evidence="9">Ras guanine-nucleotide exchange protein</fullName>
    </submittedName>
</protein>
<dbReference type="InterPro" id="IPR008937">
    <property type="entry name" value="Ras-like_GEF"/>
</dbReference>
<gene>
    <name evidence="9" type="ORF">TI39_contig4348g00001</name>
</gene>
<dbReference type="PANTHER" id="PTHR23113:SF354">
    <property type="entry name" value="BUD SITE SELECTION PROTEIN 5"/>
    <property type="match status" value="1"/>
</dbReference>
<evidence type="ECO:0000256" key="4">
    <source>
        <dbReference type="PROSITE-ProRule" id="PRU00192"/>
    </source>
</evidence>
<feature type="domain" description="Ras-GEF" evidence="7">
    <location>
        <begin position="904"/>
        <end position="1153"/>
    </location>
</feature>
<feature type="compositionally biased region" description="Polar residues" evidence="5">
    <location>
        <begin position="637"/>
        <end position="679"/>
    </location>
</feature>
<reference evidence="9 10" key="1">
    <citation type="submission" date="2015-03" db="EMBL/GenBank/DDBJ databases">
        <title>RNA-seq based gene annotation and comparative genomics of four Zymoseptoria species reveal species-specific pathogenicity related genes and transposable element activity.</title>
        <authorList>
            <person name="Grandaubert J."/>
            <person name="Bhattacharyya A."/>
            <person name="Stukenbrock E.H."/>
        </authorList>
    </citation>
    <scope>NUCLEOTIDE SEQUENCE [LARGE SCALE GENOMIC DNA]</scope>
    <source>
        <strain evidence="9 10">Zb18110</strain>
    </source>
</reference>
<dbReference type="Pfam" id="PF00617">
    <property type="entry name" value="RasGEF"/>
    <property type="match status" value="1"/>
</dbReference>
<feature type="region of interest" description="Disordered" evidence="5">
    <location>
        <begin position="1185"/>
        <end position="1217"/>
    </location>
</feature>
<proteinExistence type="predicted"/>
<feature type="domain" description="N-terminal Ras-GEF" evidence="8">
    <location>
        <begin position="730"/>
        <end position="850"/>
    </location>
</feature>